<dbReference type="AlphaFoldDB" id="A0A1Y2C0X2"/>
<proteinExistence type="predicted"/>
<dbReference type="Proteomes" id="UP000193642">
    <property type="component" value="Unassembled WGS sequence"/>
</dbReference>
<name>A0A1Y2C0X2_9FUNG</name>
<organism evidence="2 3">
    <name type="scientific">Rhizoclosmatium globosum</name>
    <dbReference type="NCBI Taxonomy" id="329046"/>
    <lineage>
        <taxon>Eukaryota</taxon>
        <taxon>Fungi</taxon>
        <taxon>Fungi incertae sedis</taxon>
        <taxon>Chytridiomycota</taxon>
        <taxon>Chytridiomycota incertae sedis</taxon>
        <taxon>Chytridiomycetes</taxon>
        <taxon>Chytridiales</taxon>
        <taxon>Chytriomycetaceae</taxon>
        <taxon>Rhizoclosmatium</taxon>
    </lineage>
</organism>
<feature type="region of interest" description="Disordered" evidence="1">
    <location>
        <begin position="1"/>
        <end position="21"/>
    </location>
</feature>
<evidence type="ECO:0000313" key="3">
    <source>
        <dbReference type="Proteomes" id="UP000193642"/>
    </source>
</evidence>
<sequence>MNSESVVPTSPSHTSTSTYPGKSVVRLSPFLFLLYSQILNFSGIGQIGATPSLLFVHDAWLL</sequence>
<evidence type="ECO:0000313" key="2">
    <source>
        <dbReference type="EMBL" id="ORY40682.1"/>
    </source>
</evidence>
<evidence type="ECO:0000256" key="1">
    <source>
        <dbReference type="SAM" id="MobiDB-lite"/>
    </source>
</evidence>
<protein>
    <submittedName>
        <fullName evidence="2">Uncharacterized protein</fullName>
    </submittedName>
</protein>
<keyword evidence="3" id="KW-1185">Reference proteome</keyword>
<feature type="compositionally biased region" description="Low complexity" evidence="1">
    <location>
        <begin position="1"/>
        <end position="18"/>
    </location>
</feature>
<reference evidence="2 3" key="1">
    <citation type="submission" date="2016-07" db="EMBL/GenBank/DDBJ databases">
        <title>Pervasive Adenine N6-methylation of Active Genes in Fungi.</title>
        <authorList>
            <consortium name="DOE Joint Genome Institute"/>
            <person name="Mondo S.J."/>
            <person name="Dannebaum R.O."/>
            <person name="Kuo R.C."/>
            <person name="Labutti K."/>
            <person name="Haridas S."/>
            <person name="Kuo A."/>
            <person name="Salamov A."/>
            <person name="Ahrendt S.R."/>
            <person name="Lipzen A."/>
            <person name="Sullivan W."/>
            <person name="Andreopoulos W.B."/>
            <person name="Clum A."/>
            <person name="Lindquist E."/>
            <person name="Daum C."/>
            <person name="Ramamoorthy G.K."/>
            <person name="Gryganskyi A."/>
            <person name="Culley D."/>
            <person name="Magnuson J.K."/>
            <person name="James T.Y."/>
            <person name="O'Malley M.A."/>
            <person name="Stajich J.E."/>
            <person name="Spatafora J.W."/>
            <person name="Visel A."/>
            <person name="Grigoriev I.V."/>
        </authorList>
    </citation>
    <scope>NUCLEOTIDE SEQUENCE [LARGE SCALE GENOMIC DNA]</scope>
    <source>
        <strain evidence="2 3">JEL800</strain>
    </source>
</reference>
<comment type="caution">
    <text evidence="2">The sequence shown here is derived from an EMBL/GenBank/DDBJ whole genome shotgun (WGS) entry which is preliminary data.</text>
</comment>
<accession>A0A1Y2C0X2</accession>
<gene>
    <name evidence="2" type="ORF">BCR33DRAFT_719229</name>
</gene>
<dbReference type="EMBL" id="MCGO01000034">
    <property type="protein sequence ID" value="ORY40682.1"/>
    <property type="molecule type" value="Genomic_DNA"/>
</dbReference>